<evidence type="ECO:0000256" key="1">
    <source>
        <dbReference type="ARBA" id="ARBA00004245"/>
    </source>
</evidence>
<dbReference type="GO" id="GO:0051959">
    <property type="term" value="F:dynein light intermediate chain binding"/>
    <property type="evidence" value="ECO:0007669"/>
    <property type="project" value="TreeGrafter"/>
</dbReference>
<feature type="coiled-coil region" evidence="7">
    <location>
        <begin position="368"/>
        <end position="440"/>
    </location>
</feature>
<evidence type="ECO:0000256" key="4">
    <source>
        <dbReference type="ARBA" id="ARBA00022701"/>
    </source>
</evidence>
<feature type="domain" description="Calponin-homology (CH)" evidence="9">
    <location>
        <begin position="4"/>
        <end position="120"/>
    </location>
</feature>
<evidence type="ECO:0000313" key="11">
    <source>
        <dbReference type="Proteomes" id="UP000308267"/>
    </source>
</evidence>
<evidence type="ECO:0000256" key="8">
    <source>
        <dbReference type="SAM" id="MobiDB-lite"/>
    </source>
</evidence>
<dbReference type="Proteomes" id="UP000308267">
    <property type="component" value="Unassembled WGS sequence"/>
</dbReference>
<dbReference type="InterPro" id="IPR043936">
    <property type="entry name" value="HOOK_N"/>
</dbReference>
<dbReference type="OrthoDB" id="49395at2759"/>
<feature type="region of interest" description="Disordered" evidence="8">
    <location>
        <begin position="688"/>
        <end position="741"/>
    </location>
</feature>
<comment type="subcellular location">
    <subcellularLocation>
        <location evidence="1">Cytoplasm</location>
        <location evidence="1">Cytoskeleton</location>
    </subcellularLocation>
</comment>
<evidence type="ECO:0000256" key="3">
    <source>
        <dbReference type="ARBA" id="ARBA00022490"/>
    </source>
</evidence>
<keyword evidence="3" id="KW-0963">Cytoplasm</keyword>
<feature type="coiled-coil region" evidence="7">
    <location>
        <begin position="190"/>
        <end position="231"/>
    </location>
</feature>
<comment type="caution">
    <text evidence="10">The sequence shown here is derived from an EMBL/GenBank/DDBJ whole genome shotgun (WGS) entry which is preliminary data.</text>
</comment>
<dbReference type="InterPro" id="IPR008636">
    <property type="entry name" value="Hook_C"/>
</dbReference>
<dbReference type="STRING" id="147828.A0A4S2MEU3"/>
<keyword evidence="5 7" id="KW-0175">Coiled coil</keyword>
<keyword evidence="11" id="KW-1185">Reference proteome</keyword>
<organism evidence="10 11">
    <name type="scientific">Opisthorchis felineus</name>
    <dbReference type="NCBI Taxonomy" id="147828"/>
    <lineage>
        <taxon>Eukaryota</taxon>
        <taxon>Metazoa</taxon>
        <taxon>Spiralia</taxon>
        <taxon>Lophotrochozoa</taxon>
        <taxon>Platyhelminthes</taxon>
        <taxon>Trematoda</taxon>
        <taxon>Digenea</taxon>
        <taxon>Opisthorchiida</taxon>
        <taxon>Opisthorchiata</taxon>
        <taxon>Opisthorchiidae</taxon>
        <taxon>Opisthorchis</taxon>
    </lineage>
</organism>
<dbReference type="GO" id="GO:0031122">
    <property type="term" value="P:cytoplasmic microtubule organization"/>
    <property type="evidence" value="ECO:0007669"/>
    <property type="project" value="InterPro"/>
</dbReference>
<dbReference type="InterPro" id="IPR001715">
    <property type="entry name" value="CH_dom"/>
</dbReference>
<dbReference type="SUPFAM" id="SSF116907">
    <property type="entry name" value="Hook domain"/>
    <property type="match status" value="1"/>
</dbReference>
<evidence type="ECO:0000313" key="10">
    <source>
        <dbReference type="EMBL" id="TGZ72717.1"/>
    </source>
</evidence>
<comment type="similarity">
    <text evidence="2">Belongs to the hook family.</text>
</comment>
<protein>
    <recommendedName>
        <fullName evidence="9">Calponin-homology (CH) domain-containing protein</fullName>
    </recommendedName>
</protein>
<sequence>MSGGHAVQNLLRWLRTFDAASSVESVSDIADGVILGKVLLAISPKHFSLEWLGQLRTGGHITPIIKIKNLEHIVCAVEAFLAQVPDESILVRPLPNLVSIAEYNAEDEAFRLLQLVLGCAVNCENKSTYIEAIMHLEESVQHVLMEAIQQLMTSSVRLNTAVSDVFQNNGDGRPYGASHYELLLSAVDDCKRLSFQKEALAQQCHELEKLVETLRGENTSLQLELEQARCAQNQTIRDSTEHDISANLLLSSAETGLPGPAAEISMSPTVASVRIGQLRDQLTKLRNELYRVETEKEEVKIKLADSQTTVEGLRQKCELLMRKSEEAVHLKDELDIAREELTAASHLTTTMDQLRKRADEAVELRVRCAKLETDNKVLVDRLAELEQETRLTGHVRSQAETQRLQAADARQAATQANARADAIEAELRRVRDELSATLREKTRLVTELNRLRSCCEQLQRCAPPASGLNEELTTVEPDANGMMYTSAMQSQMLTLREELTRLRTSLSSLEIAASSSVVDEDHHSLSENDGSQVMQTSDFPDNSSNVMDNHQHGTSDGTSSPVQMSATKSEDFDGHLVASLRRQLDEKDRAYESMEQQYRGYLWKARSLIRSLQRQIRKQDENIGVANEESNDVARLRALLVEKERIIENLERHLEQTRLRRDAEERILLAAWYNRGVRQTRELVEQRIRDQQTQPGPPGTRPKTASADGTTGAEEMSFLERQREMHLKPPRGLTSVVVASK</sequence>
<dbReference type="GO" id="GO:0005874">
    <property type="term" value="C:microtubule"/>
    <property type="evidence" value="ECO:0007669"/>
    <property type="project" value="UniProtKB-KW"/>
</dbReference>
<dbReference type="GO" id="GO:0005737">
    <property type="term" value="C:cytoplasm"/>
    <property type="evidence" value="ECO:0007669"/>
    <property type="project" value="TreeGrafter"/>
</dbReference>
<keyword evidence="6" id="KW-0206">Cytoskeleton</keyword>
<dbReference type="FunFam" id="1.10.418.10:FF:000024">
    <property type="entry name" value="Hook homolog 3 (Drosophila)"/>
    <property type="match status" value="1"/>
</dbReference>
<feature type="region of interest" description="Disordered" evidence="8">
    <location>
        <begin position="513"/>
        <end position="566"/>
    </location>
</feature>
<dbReference type="PROSITE" id="PS50021">
    <property type="entry name" value="CH"/>
    <property type="match status" value="1"/>
</dbReference>
<dbReference type="EMBL" id="SJOL01003369">
    <property type="protein sequence ID" value="TGZ72717.1"/>
    <property type="molecule type" value="Genomic_DNA"/>
</dbReference>
<gene>
    <name evidence="10" type="ORF">CRM22_001911</name>
</gene>
<dbReference type="PANTHER" id="PTHR18947:SF39">
    <property type="entry name" value="PROTEIN HOOK"/>
    <property type="match status" value="1"/>
</dbReference>
<feature type="compositionally biased region" description="Polar residues" evidence="8">
    <location>
        <begin position="527"/>
        <end position="566"/>
    </location>
</feature>
<keyword evidence="4" id="KW-0493">Microtubule</keyword>
<dbReference type="InterPro" id="IPR036872">
    <property type="entry name" value="CH_dom_sf"/>
</dbReference>
<accession>A0A4S2MEU3</accession>
<feature type="coiled-coil region" evidence="7">
    <location>
        <begin position="275"/>
        <end position="340"/>
    </location>
</feature>
<dbReference type="PANTHER" id="PTHR18947">
    <property type="entry name" value="HOOK PROTEINS"/>
    <property type="match status" value="1"/>
</dbReference>
<feature type="coiled-coil region" evidence="7">
    <location>
        <begin position="577"/>
        <end position="667"/>
    </location>
</feature>
<dbReference type="Pfam" id="PF05622">
    <property type="entry name" value="HOOK"/>
    <property type="match status" value="2"/>
</dbReference>
<evidence type="ECO:0000256" key="5">
    <source>
        <dbReference type="ARBA" id="ARBA00023054"/>
    </source>
</evidence>
<name>A0A4S2MEU3_OPIFE</name>
<evidence type="ECO:0000259" key="9">
    <source>
        <dbReference type="PROSITE" id="PS50021"/>
    </source>
</evidence>
<dbReference type="Gene3D" id="1.10.418.10">
    <property type="entry name" value="Calponin-like domain"/>
    <property type="match status" value="1"/>
</dbReference>
<reference evidence="10 11" key="1">
    <citation type="journal article" date="2019" name="BMC Genomics">
        <title>New insights from Opisthorchis felineus genome: update on genomics of the epidemiologically important liver flukes.</title>
        <authorList>
            <person name="Ershov N.I."/>
            <person name="Mordvinov V.A."/>
            <person name="Prokhortchouk E.B."/>
            <person name="Pakharukova M.Y."/>
            <person name="Gunbin K.V."/>
            <person name="Ustyantsev K."/>
            <person name="Genaev M.A."/>
            <person name="Blinov A.G."/>
            <person name="Mazur A."/>
            <person name="Boulygina E."/>
            <person name="Tsygankova S."/>
            <person name="Khrameeva E."/>
            <person name="Chekanov N."/>
            <person name="Fan G."/>
            <person name="Xiao A."/>
            <person name="Zhang H."/>
            <person name="Xu X."/>
            <person name="Yang H."/>
            <person name="Solovyev V."/>
            <person name="Lee S.M."/>
            <person name="Liu X."/>
            <person name="Afonnikov D.A."/>
            <person name="Skryabin K.G."/>
        </authorList>
    </citation>
    <scope>NUCLEOTIDE SEQUENCE [LARGE SCALE GENOMIC DNA]</scope>
    <source>
        <strain evidence="10">AK-0245</strain>
        <tissue evidence="10">Whole organism</tissue>
    </source>
</reference>
<dbReference type="Pfam" id="PF19047">
    <property type="entry name" value="HOOK_N"/>
    <property type="match status" value="1"/>
</dbReference>
<evidence type="ECO:0000256" key="6">
    <source>
        <dbReference type="ARBA" id="ARBA00023212"/>
    </source>
</evidence>
<evidence type="ECO:0000256" key="2">
    <source>
        <dbReference type="ARBA" id="ARBA00006946"/>
    </source>
</evidence>
<evidence type="ECO:0000256" key="7">
    <source>
        <dbReference type="SAM" id="Coils"/>
    </source>
</evidence>
<dbReference type="GO" id="GO:0008017">
    <property type="term" value="F:microtubule binding"/>
    <property type="evidence" value="ECO:0007669"/>
    <property type="project" value="InterPro"/>
</dbReference>
<proteinExistence type="inferred from homology"/>
<dbReference type="GO" id="GO:0005813">
    <property type="term" value="C:centrosome"/>
    <property type="evidence" value="ECO:0007669"/>
    <property type="project" value="TreeGrafter"/>
</dbReference>
<dbReference type="AlphaFoldDB" id="A0A4S2MEU3"/>
<dbReference type="GO" id="GO:0030705">
    <property type="term" value="P:cytoskeleton-dependent intracellular transport"/>
    <property type="evidence" value="ECO:0007669"/>
    <property type="project" value="InterPro"/>
</dbReference>
<feature type="compositionally biased region" description="Basic and acidic residues" evidence="8">
    <location>
        <begin position="718"/>
        <end position="727"/>
    </location>
</feature>